<name>Q7UN57_RHOBA</name>
<feature type="domain" description="DUF1553" evidence="3">
    <location>
        <begin position="705"/>
        <end position="958"/>
    </location>
</feature>
<dbReference type="InterPro" id="IPR011444">
    <property type="entry name" value="DUF1549"/>
</dbReference>
<dbReference type="Pfam" id="PF07583">
    <property type="entry name" value="PSCyt2"/>
    <property type="match status" value="1"/>
</dbReference>
<accession>Q7UN57</accession>
<keyword evidence="6" id="KW-0456">Lyase</keyword>
<organism evidence="6 7">
    <name type="scientific">Rhodopirellula baltica (strain DSM 10527 / NCIMB 13988 / SH1)</name>
    <dbReference type="NCBI Taxonomy" id="243090"/>
    <lineage>
        <taxon>Bacteria</taxon>
        <taxon>Pseudomonadati</taxon>
        <taxon>Planctomycetota</taxon>
        <taxon>Planctomycetia</taxon>
        <taxon>Pirellulales</taxon>
        <taxon>Pirellulaceae</taxon>
        <taxon>Rhodopirellula</taxon>
    </lineage>
</organism>
<evidence type="ECO:0000259" key="2">
    <source>
        <dbReference type="Pfam" id="PF07583"/>
    </source>
</evidence>
<dbReference type="Gene3D" id="2.60.120.260">
    <property type="entry name" value="Galactose-binding domain-like"/>
    <property type="match status" value="1"/>
</dbReference>
<feature type="coiled-coil region" evidence="1">
    <location>
        <begin position="435"/>
        <end position="469"/>
    </location>
</feature>
<feature type="domain" description="DUF1549" evidence="2">
    <location>
        <begin position="205"/>
        <end position="414"/>
    </location>
</feature>
<dbReference type="CDD" id="cd14488">
    <property type="entry name" value="CBM6-CBM35-CBM36_like_2"/>
    <property type="match status" value="1"/>
</dbReference>
<dbReference type="Pfam" id="PF07587">
    <property type="entry name" value="PSD1"/>
    <property type="match status" value="1"/>
</dbReference>
<evidence type="ECO:0000313" key="7">
    <source>
        <dbReference type="Proteomes" id="UP000001025"/>
    </source>
</evidence>
<dbReference type="eggNOG" id="COG2010">
    <property type="taxonomic scope" value="Bacteria"/>
</dbReference>
<keyword evidence="1" id="KW-0175">Coiled coil</keyword>
<reference evidence="6 7" key="1">
    <citation type="journal article" date="2003" name="Proc. Natl. Acad. Sci. U.S.A.">
        <title>Complete genome sequence of the marine planctomycete Pirellula sp. strain 1.</title>
        <authorList>
            <person name="Gloeckner F.O."/>
            <person name="Kube M."/>
            <person name="Bauer M."/>
            <person name="Teeling H."/>
            <person name="Lombardot T."/>
            <person name="Ludwig W."/>
            <person name="Gade D."/>
            <person name="Beck A."/>
            <person name="Borzym K."/>
            <person name="Heitmann K."/>
            <person name="Rabus R."/>
            <person name="Schlesner H."/>
            <person name="Amann R."/>
            <person name="Reinhardt R."/>
        </authorList>
    </citation>
    <scope>NUCLEOTIDE SEQUENCE [LARGE SCALE GENOMIC DNA]</scope>
    <source>
        <strain evidence="7">DSM 10527 / NCIMB 13988 / SH1</strain>
    </source>
</reference>
<dbReference type="InParanoid" id="Q7UN57"/>
<dbReference type="EnsemblBacteria" id="CAD75562">
    <property type="protein sequence ID" value="CAD75562"/>
    <property type="gene ID" value="RB7762"/>
</dbReference>
<dbReference type="EMBL" id="BX294146">
    <property type="protein sequence ID" value="CAD75562.1"/>
    <property type="molecule type" value="Genomic_DNA"/>
</dbReference>
<dbReference type="HOGENOM" id="CLU_005632_1_0_0"/>
<dbReference type="Proteomes" id="UP000001025">
    <property type="component" value="Chromosome"/>
</dbReference>
<sequence>MIDGSVMKSPFAPLSFDDVIAGRSGDRCCSITNCWPTARWLLAFVWLTVGCAAMLAADESNEESFDFFETRIRPVLIDHCYECHAEDSEELGGSLRLDVKEGWMIGGDSGPAIRPGDPAASELMAAIRYESSEMPPSGKLPDHVVRDFEKWIRDGAADPRLMDEDEHLTRSQHQAFDWDQAREFWAFQPPRSSASPVAFDSDSAIDAFVQKRLDAEGLTATPIAPPSVRLRRLAFDLTGLPPDPKTLRQFQADPSDTHWRRLVDRYLASPQFAEHWARHWMDVARYADSNGSDFNATHHDAWRYRDYLVRSFADDMPIDRMIREQIAGDLLPASSDEDRRDKLVATTFLMIGTKMLSERNKTKLRMDVVDEQLDTVGRAFLGMTFGCARCHDHKFDPITTRDYYAMAGIFRSTRTLHGESQQYVSTWKKTPLPISKQHEQSIRKHEQSLQGLDREIKEVESELKILAEKTELEGITIDDVDAVRAGHWVESTYKSGFVGKGYVHDENRNKGEASIRFAAVLPNAGRYELRVHYNASGNRASNLPVSVQLNDETHDLILDQTVPPKTGTYSVLKEFDCDAETQALVTLSNRGTDGYVIADAVQWVQIDGKADQGDSAAEIERTIAMRTALTQTLKKLRSQRADLLANAPPPVPTAMALADLPSDEREDCPIHIRGEVSNLGDIVPRGIPQIFSESTTAFEPLEGSGRLELAQWLTDPDHPLTARVSVNRIWMHLMGEGLVRTVDNFGVRGEKPTHPELLDALTIDFVRNGWRQKRLIRNIVCSDAYSRAMVSDDDPRVSLDPENRLRGRAVRRRIPAEAIRDAMLVAAGTLDPSGREDLMDSYATLVSQNNANSKATTKFGLDDPKRTLYLPLIRSEVPPLLSNLDAADPDLLVGKRPTTNVPSQALTLIGSPEVRQWAMQTTKRMMSETTDETQRVRWACAVLFSRDPRPLDEEILHTWLDSDVAKAMSSDEERYREWIAAMFASTEFRFLD</sequence>
<evidence type="ECO:0000256" key="1">
    <source>
        <dbReference type="SAM" id="Coils"/>
    </source>
</evidence>
<gene>
    <name evidence="6" type="ordered locus">RB7762</name>
</gene>
<evidence type="ECO:0000259" key="3">
    <source>
        <dbReference type="Pfam" id="PF07587"/>
    </source>
</evidence>
<dbReference type="InterPro" id="IPR033803">
    <property type="entry name" value="CBD-like_Golvesin-Xly"/>
</dbReference>
<dbReference type="PANTHER" id="PTHR35889">
    <property type="entry name" value="CYCLOINULO-OLIGOSACCHARIDE FRUCTANOTRANSFERASE-RELATED"/>
    <property type="match status" value="1"/>
</dbReference>
<feature type="domain" description="Cytochrome C Planctomycete-type" evidence="4">
    <location>
        <begin position="80"/>
        <end position="138"/>
    </location>
</feature>
<evidence type="ECO:0000313" key="6">
    <source>
        <dbReference type="EMBL" id="CAD75562.1"/>
    </source>
</evidence>
<proteinExistence type="predicted"/>
<dbReference type="PANTHER" id="PTHR35889:SF3">
    <property type="entry name" value="F-BOX DOMAIN-CONTAINING PROTEIN"/>
    <property type="match status" value="1"/>
</dbReference>
<dbReference type="Pfam" id="PF25275">
    <property type="entry name" value="Golvesin_C"/>
    <property type="match status" value="1"/>
</dbReference>
<dbReference type="OrthoDB" id="127107at2"/>
<dbReference type="STRING" id="243090.RB7762"/>
<dbReference type="AlphaFoldDB" id="Q7UN57"/>
<feature type="domain" description="Golvesin/Xly CBD-like" evidence="5">
    <location>
        <begin position="478"/>
        <end position="603"/>
    </location>
</feature>
<dbReference type="InterPro" id="IPR011429">
    <property type="entry name" value="Cyt_c_Planctomycete-type"/>
</dbReference>
<keyword evidence="7" id="KW-1185">Reference proteome</keyword>
<evidence type="ECO:0000259" key="5">
    <source>
        <dbReference type="Pfam" id="PF25275"/>
    </source>
</evidence>
<dbReference type="Pfam" id="PF07635">
    <property type="entry name" value="PSCyt1"/>
    <property type="match status" value="1"/>
</dbReference>
<dbReference type="PATRIC" id="fig|243090.15.peg.3748"/>
<dbReference type="KEGG" id="rba:RB7762"/>
<dbReference type="InterPro" id="IPR022655">
    <property type="entry name" value="DUF1553"/>
</dbReference>
<evidence type="ECO:0000259" key="4">
    <source>
        <dbReference type="Pfam" id="PF07635"/>
    </source>
</evidence>
<dbReference type="GO" id="GO:0016829">
    <property type="term" value="F:lyase activity"/>
    <property type="evidence" value="ECO:0007669"/>
    <property type="project" value="UniProtKB-KW"/>
</dbReference>
<protein>
    <submittedName>
        <fullName evidence="6">Probable xanthan lyase</fullName>
    </submittedName>
</protein>